<feature type="signal peptide" evidence="1">
    <location>
        <begin position="1"/>
        <end position="15"/>
    </location>
</feature>
<reference evidence="2" key="1">
    <citation type="journal article" date="2020" name="Stud. Mycol.">
        <title>101 Dothideomycetes genomes: a test case for predicting lifestyles and emergence of pathogens.</title>
        <authorList>
            <person name="Haridas S."/>
            <person name="Albert R."/>
            <person name="Binder M."/>
            <person name="Bloem J."/>
            <person name="Labutti K."/>
            <person name="Salamov A."/>
            <person name="Andreopoulos B."/>
            <person name="Baker S."/>
            <person name="Barry K."/>
            <person name="Bills G."/>
            <person name="Bluhm B."/>
            <person name="Cannon C."/>
            <person name="Castanera R."/>
            <person name="Culley D."/>
            <person name="Daum C."/>
            <person name="Ezra D."/>
            <person name="Gonzalez J."/>
            <person name="Henrissat B."/>
            <person name="Kuo A."/>
            <person name="Liang C."/>
            <person name="Lipzen A."/>
            <person name="Lutzoni F."/>
            <person name="Magnuson J."/>
            <person name="Mondo S."/>
            <person name="Nolan M."/>
            <person name="Ohm R."/>
            <person name="Pangilinan J."/>
            <person name="Park H.-J."/>
            <person name="Ramirez L."/>
            <person name="Alfaro M."/>
            <person name="Sun H."/>
            <person name="Tritt A."/>
            <person name="Yoshinaga Y."/>
            <person name="Zwiers L.-H."/>
            <person name="Turgeon B."/>
            <person name="Goodwin S."/>
            <person name="Spatafora J."/>
            <person name="Crous P."/>
            <person name="Grigoriev I."/>
        </authorList>
    </citation>
    <scope>NUCLEOTIDE SEQUENCE</scope>
    <source>
        <strain evidence="2">CBS 122367</strain>
    </source>
</reference>
<feature type="chain" id="PRO_5026158763" evidence="1">
    <location>
        <begin position="16"/>
        <end position="292"/>
    </location>
</feature>
<dbReference type="AlphaFoldDB" id="A0A6G1IPA3"/>
<protein>
    <submittedName>
        <fullName evidence="2">Uncharacterized protein</fullName>
    </submittedName>
</protein>
<keyword evidence="3" id="KW-1185">Reference proteome</keyword>
<accession>A0A6G1IPA3</accession>
<organism evidence="2 3">
    <name type="scientific">Lentithecium fluviatile CBS 122367</name>
    <dbReference type="NCBI Taxonomy" id="1168545"/>
    <lineage>
        <taxon>Eukaryota</taxon>
        <taxon>Fungi</taxon>
        <taxon>Dikarya</taxon>
        <taxon>Ascomycota</taxon>
        <taxon>Pezizomycotina</taxon>
        <taxon>Dothideomycetes</taxon>
        <taxon>Pleosporomycetidae</taxon>
        <taxon>Pleosporales</taxon>
        <taxon>Massarineae</taxon>
        <taxon>Lentitheciaceae</taxon>
        <taxon>Lentithecium</taxon>
    </lineage>
</organism>
<evidence type="ECO:0000313" key="2">
    <source>
        <dbReference type="EMBL" id="KAF2679928.1"/>
    </source>
</evidence>
<keyword evidence="1" id="KW-0732">Signal</keyword>
<name>A0A6G1IPA3_9PLEO</name>
<dbReference type="OrthoDB" id="10010954at2759"/>
<sequence>MKLSHLLSFATSTVAATISTRSNPYDSSETPNFGYEELYKLQTDFYNRFQYPNNIKEAESINSTVFSEDVQGRVSDTRNFVGRELNTEYIFGLFTPSDSLTIIGRPVGPYEIIQFAANQNIASATTRINFIFPSFGNISLPITVDTWMTWNAARQVTQYDVTFRWFGYLLKTLLLSVDKDPVKAQAIATTSIAKSICSTHTKYCNGTNTQYESPEECYGFLTKEIRVGESFELGMDTLLCRNVHEIMVKFRPDVHCSHIGKTGGGQCDDTISYQEKVEEQYFTNSPWKPTKY</sequence>
<gene>
    <name evidence="2" type="ORF">K458DRAFT_393491</name>
</gene>
<proteinExistence type="predicted"/>
<evidence type="ECO:0000256" key="1">
    <source>
        <dbReference type="SAM" id="SignalP"/>
    </source>
</evidence>
<evidence type="ECO:0000313" key="3">
    <source>
        <dbReference type="Proteomes" id="UP000799291"/>
    </source>
</evidence>
<dbReference type="EMBL" id="MU005600">
    <property type="protein sequence ID" value="KAF2679928.1"/>
    <property type="molecule type" value="Genomic_DNA"/>
</dbReference>
<dbReference type="Proteomes" id="UP000799291">
    <property type="component" value="Unassembled WGS sequence"/>
</dbReference>